<evidence type="ECO:0000256" key="3">
    <source>
        <dbReference type="ARBA" id="ARBA00023237"/>
    </source>
</evidence>
<protein>
    <submittedName>
        <fullName evidence="5">TonB-dependent receptor plug domain-containing protein</fullName>
    </submittedName>
</protein>
<evidence type="ECO:0000256" key="2">
    <source>
        <dbReference type="ARBA" id="ARBA00023136"/>
    </source>
</evidence>
<dbReference type="InterPro" id="IPR036942">
    <property type="entry name" value="Beta-barrel_TonB_sf"/>
</dbReference>
<dbReference type="Proteomes" id="UP001460202">
    <property type="component" value="Unassembled WGS sequence"/>
</dbReference>
<keyword evidence="3" id="KW-0998">Cell outer membrane</keyword>
<keyword evidence="2" id="KW-0472">Membrane</keyword>
<keyword evidence="5" id="KW-0675">Receptor</keyword>
<evidence type="ECO:0000313" key="6">
    <source>
        <dbReference type="Proteomes" id="UP001460202"/>
    </source>
</evidence>
<comment type="caution">
    <text evidence="5">The sequence shown here is derived from an EMBL/GenBank/DDBJ whole genome shotgun (WGS) entry which is preliminary data.</text>
</comment>
<proteinExistence type="predicted"/>
<dbReference type="SUPFAM" id="SSF56935">
    <property type="entry name" value="Porins"/>
    <property type="match status" value="1"/>
</dbReference>
<gene>
    <name evidence="5" type="ORF">WMO46_08160</name>
</gene>
<evidence type="ECO:0000259" key="4">
    <source>
        <dbReference type="Pfam" id="PF07715"/>
    </source>
</evidence>
<name>A0ABV1GXX3_9BACT</name>
<dbReference type="InterPro" id="IPR037066">
    <property type="entry name" value="Plug_dom_sf"/>
</dbReference>
<dbReference type="Gene3D" id="2.170.130.10">
    <property type="entry name" value="TonB-dependent receptor, plug domain"/>
    <property type="match status" value="1"/>
</dbReference>
<dbReference type="EMBL" id="JBBMFL010000008">
    <property type="protein sequence ID" value="MEQ2544917.1"/>
    <property type="molecule type" value="Genomic_DNA"/>
</dbReference>
<evidence type="ECO:0000313" key="5">
    <source>
        <dbReference type="EMBL" id="MEQ2544917.1"/>
    </source>
</evidence>
<reference evidence="5 6" key="1">
    <citation type="submission" date="2024-03" db="EMBL/GenBank/DDBJ databases">
        <title>Human intestinal bacterial collection.</title>
        <authorList>
            <person name="Pauvert C."/>
            <person name="Hitch T.C.A."/>
            <person name="Clavel T."/>
        </authorList>
    </citation>
    <scope>NUCLEOTIDE SEQUENCE [LARGE SCALE GENOMIC DNA]</scope>
    <source>
        <strain evidence="5 6">CLA-KB-H122</strain>
    </source>
</reference>
<dbReference type="Gene3D" id="2.40.170.20">
    <property type="entry name" value="TonB-dependent receptor, beta-barrel domain"/>
    <property type="match status" value="1"/>
</dbReference>
<accession>A0ABV1GXX3</accession>
<dbReference type="RefSeq" id="WP_349094167.1">
    <property type="nucleotide sequence ID" value="NZ_JBBMFL010000008.1"/>
</dbReference>
<dbReference type="InterPro" id="IPR012910">
    <property type="entry name" value="Plug_dom"/>
</dbReference>
<comment type="subcellular location">
    <subcellularLocation>
        <location evidence="1">Cell outer membrane</location>
    </subcellularLocation>
</comment>
<sequence>MTKPLQTNERKLPGGTSAVRLLRPLAFPTVVSVMLSMSPSPAFGQGNTPGHEEFVRDNCRTESAATAEARYSGEELRRLHPTDLMRALQLIDPSICGTDPDERYGSDPNAVPAAMSLQGVKSFAWGLSSADARPLVIVDGHSESFDRLKDFDIQRIESVALLKNATATALYGVRAGQGVIVITTRIPETHPLRLTYHFDGTFQRAGMRAFDLMDAGQKLDWEKRMGAYEGNNALYQQRMADVKANGSTDWLEMPLRTSFSHRHRVTVDGGDSSLRYRGVLYMNPVKGVMKGSKRTMYGASAFIGYTTRKLEISNELSVDMADAAESTYGSMYEWARMNPYYASADERGVPYDILGEGTFSEQWSPLYETSLNSFAENKIARVNNNLTLRWKIDEHFSVAGQFNLTHDYDKRSEFTSPQSLVYKDYGIDEIDQKGSYRILRNRLESYQEKVWADYRLERGHHALRATLGMEVYSATMTDDAFRGVGMSSDHMDYISFAQRYAAERPEGTKTYERVLSGYGAVSWSLDRTLFIDLAGRVDKSSMLAPDKRTAGSYSLTAAYDLKKALLENSELIGRLMLTAGYGSTAGYQFDYAFANPLYAYDIGNPYLNGMGTYRTGLDYSKGLVTFYNMNVCNPALKWKTTRNVNVGVSGRISTVDIAVKYYNSLSKNLLTLEEQNIAFGSGYRYANSGAIRNSGVEFSVAAGVLRDRNGLDLTLFAKGVVNRSRITELPDYSAAAFNASNFENGNHYGMSEGDAADGIYALRSAGIDPETGREQFYLRDGSVSFDPTAADMEYQGSMTPKLRGTFGATAAYRNFDFAAVFSYSLGGKFYDLYTQRAVDLAGYSDNVPTAAADKWSPSNQNAVYQGVGNASEYASSRFVSKRNTLSLASLRIGYAFPKRIASAMRMQALKVSLTCDDLWYSSSVKSPRSLYYPYATSFILSLQATF</sequence>
<feature type="domain" description="TonB-dependent receptor plug" evidence="4">
    <location>
        <begin position="66"/>
        <end position="179"/>
    </location>
</feature>
<organism evidence="5 6">
    <name type="scientific">Alistipes intestinihominis</name>
    <dbReference type="NCBI Taxonomy" id="3133172"/>
    <lineage>
        <taxon>Bacteria</taxon>
        <taxon>Pseudomonadati</taxon>
        <taxon>Bacteroidota</taxon>
        <taxon>Bacteroidia</taxon>
        <taxon>Bacteroidales</taxon>
        <taxon>Rikenellaceae</taxon>
        <taxon>Alistipes</taxon>
    </lineage>
</organism>
<evidence type="ECO:0000256" key="1">
    <source>
        <dbReference type="ARBA" id="ARBA00004442"/>
    </source>
</evidence>
<dbReference type="Pfam" id="PF07715">
    <property type="entry name" value="Plug"/>
    <property type="match status" value="1"/>
</dbReference>
<keyword evidence="6" id="KW-1185">Reference proteome</keyword>